<name>A0ABU9E4E1_9BACT</name>
<comment type="caution">
    <text evidence="2">The sequence shown here is derived from an EMBL/GenBank/DDBJ whole genome shotgun (WGS) entry which is preliminary data.</text>
</comment>
<dbReference type="PROSITE" id="PS51257">
    <property type="entry name" value="PROKAR_LIPOPROTEIN"/>
    <property type="match status" value="1"/>
</dbReference>
<evidence type="ECO:0000313" key="3">
    <source>
        <dbReference type="Proteomes" id="UP001484239"/>
    </source>
</evidence>
<gene>
    <name evidence="2" type="ORF">WI372_00990</name>
</gene>
<proteinExistence type="predicted"/>
<organism evidence="2 3">
    <name type="scientific">Gaopeijia maritima</name>
    <dbReference type="NCBI Taxonomy" id="3119007"/>
    <lineage>
        <taxon>Bacteria</taxon>
        <taxon>Pseudomonadati</taxon>
        <taxon>Gemmatimonadota</taxon>
        <taxon>Longimicrobiia</taxon>
        <taxon>Gaopeijiales</taxon>
        <taxon>Gaopeijiaceae</taxon>
        <taxon>Gaopeijia</taxon>
    </lineage>
</organism>
<feature type="chain" id="PRO_5045649089" description="Lipoprotein" evidence="1">
    <location>
        <begin position="25"/>
        <end position="126"/>
    </location>
</feature>
<dbReference type="EMBL" id="JBBHLI010000001">
    <property type="protein sequence ID" value="MEK9499554.1"/>
    <property type="molecule type" value="Genomic_DNA"/>
</dbReference>
<sequence>MVRRTSHPLAALTGALLLSGCAHAWFTPTGTTAYAPRPDDCAIEVFTTGAPDRAYEELGILEGESGWLGGTKMSDLLPEMKIEACRAGGDALVVHMSQRYTSGEDDDEMLYSSATVIRWIERQPVR</sequence>
<dbReference type="RefSeq" id="WP_405276356.1">
    <property type="nucleotide sequence ID" value="NZ_CP144380.1"/>
</dbReference>
<feature type="signal peptide" evidence="1">
    <location>
        <begin position="1"/>
        <end position="24"/>
    </location>
</feature>
<keyword evidence="1" id="KW-0732">Signal</keyword>
<evidence type="ECO:0000313" key="2">
    <source>
        <dbReference type="EMBL" id="MEK9499554.1"/>
    </source>
</evidence>
<reference evidence="2 3" key="1">
    <citation type="submission" date="2024-02" db="EMBL/GenBank/DDBJ databases">
        <title>A novel Gemmatimonadota bacterium.</title>
        <authorList>
            <person name="Du Z.-J."/>
            <person name="Ye Y.-Q."/>
        </authorList>
    </citation>
    <scope>NUCLEOTIDE SEQUENCE [LARGE SCALE GENOMIC DNA]</scope>
    <source>
        <strain evidence="2 3">DH-20</strain>
    </source>
</reference>
<keyword evidence="3" id="KW-1185">Reference proteome</keyword>
<evidence type="ECO:0008006" key="4">
    <source>
        <dbReference type="Google" id="ProtNLM"/>
    </source>
</evidence>
<dbReference type="Proteomes" id="UP001484239">
    <property type="component" value="Unassembled WGS sequence"/>
</dbReference>
<protein>
    <recommendedName>
        <fullName evidence="4">Lipoprotein</fullName>
    </recommendedName>
</protein>
<accession>A0ABU9E4E1</accession>
<evidence type="ECO:0000256" key="1">
    <source>
        <dbReference type="SAM" id="SignalP"/>
    </source>
</evidence>